<proteinExistence type="predicted"/>
<keyword evidence="5" id="KW-1185">Reference proteome</keyword>
<dbReference type="Proteomes" id="UP001501508">
    <property type="component" value="Unassembled WGS sequence"/>
</dbReference>
<comment type="caution">
    <text evidence="4">The sequence shown here is derived from an EMBL/GenBank/DDBJ whole genome shotgun (WGS) entry which is preliminary data.</text>
</comment>
<dbReference type="RefSeq" id="WP_345030132.1">
    <property type="nucleotide sequence ID" value="NZ_BAABEY010000025.1"/>
</dbReference>
<evidence type="ECO:0000256" key="2">
    <source>
        <dbReference type="PROSITE-ProRule" id="PRU00335"/>
    </source>
</evidence>
<reference evidence="5" key="1">
    <citation type="journal article" date="2019" name="Int. J. Syst. Evol. Microbiol.">
        <title>The Global Catalogue of Microorganisms (GCM) 10K type strain sequencing project: providing services to taxonomists for standard genome sequencing and annotation.</title>
        <authorList>
            <consortium name="The Broad Institute Genomics Platform"/>
            <consortium name="The Broad Institute Genome Sequencing Center for Infectious Disease"/>
            <person name="Wu L."/>
            <person name="Ma J."/>
        </authorList>
    </citation>
    <scope>NUCLEOTIDE SEQUENCE [LARGE SCALE GENOMIC DNA]</scope>
    <source>
        <strain evidence="5">JCM 31920</strain>
    </source>
</reference>
<dbReference type="PRINTS" id="PR00455">
    <property type="entry name" value="HTHTETR"/>
</dbReference>
<sequence length="205" mass="23835">MAVRDVGTEQIIKDTARKVFFIEGKLHATTQDIADAAGINRTSLHYYFRSKNDLVKQVHDEAKGELTRKIKAILGSELPFREKVEKFISVFFDYVTNAPYLQSFLINEMNCKPQSEPQLFARATSTPPEIRLFLNEISQEMEKGTIMKTSPENFMINLFSLISYPIIMKPLYIDFFEQSPERYEKLMIERKEMIVNMIFNVNSVN</sequence>
<evidence type="ECO:0000256" key="1">
    <source>
        <dbReference type="ARBA" id="ARBA00023125"/>
    </source>
</evidence>
<gene>
    <name evidence="4" type="ORF">GCM10023091_27600</name>
</gene>
<evidence type="ECO:0000259" key="3">
    <source>
        <dbReference type="PROSITE" id="PS50977"/>
    </source>
</evidence>
<feature type="domain" description="HTH tetR-type" evidence="3">
    <location>
        <begin position="6"/>
        <end position="66"/>
    </location>
</feature>
<name>A0ABP8M2D0_9BACT</name>
<dbReference type="InterPro" id="IPR009057">
    <property type="entry name" value="Homeodomain-like_sf"/>
</dbReference>
<organism evidence="4 5">
    <name type="scientific">Ravibacter arvi</name>
    <dbReference type="NCBI Taxonomy" id="2051041"/>
    <lineage>
        <taxon>Bacteria</taxon>
        <taxon>Pseudomonadati</taxon>
        <taxon>Bacteroidota</taxon>
        <taxon>Cytophagia</taxon>
        <taxon>Cytophagales</taxon>
        <taxon>Spirosomataceae</taxon>
        <taxon>Ravibacter</taxon>
    </lineage>
</organism>
<dbReference type="PANTHER" id="PTHR43479">
    <property type="entry name" value="ACREF/ENVCD OPERON REPRESSOR-RELATED"/>
    <property type="match status" value="1"/>
</dbReference>
<evidence type="ECO:0000313" key="4">
    <source>
        <dbReference type="EMBL" id="GAA4441796.1"/>
    </source>
</evidence>
<dbReference type="InterPro" id="IPR050624">
    <property type="entry name" value="HTH-type_Tx_Regulator"/>
</dbReference>
<evidence type="ECO:0000313" key="5">
    <source>
        <dbReference type="Proteomes" id="UP001501508"/>
    </source>
</evidence>
<keyword evidence="1 2" id="KW-0238">DNA-binding</keyword>
<dbReference type="EMBL" id="BAABEY010000025">
    <property type="protein sequence ID" value="GAA4441796.1"/>
    <property type="molecule type" value="Genomic_DNA"/>
</dbReference>
<dbReference type="Pfam" id="PF00440">
    <property type="entry name" value="TetR_N"/>
    <property type="match status" value="1"/>
</dbReference>
<accession>A0ABP8M2D0</accession>
<dbReference type="Gene3D" id="1.10.357.10">
    <property type="entry name" value="Tetracycline Repressor, domain 2"/>
    <property type="match status" value="1"/>
</dbReference>
<protein>
    <submittedName>
        <fullName evidence="4">TetR/AcrR family transcriptional regulator</fullName>
    </submittedName>
</protein>
<dbReference type="InterPro" id="IPR001647">
    <property type="entry name" value="HTH_TetR"/>
</dbReference>
<feature type="DNA-binding region" description="H-T-H motif" evidence="2">
    <location>
        <begin position="29"/>
        <end position="48"/>
    </location>
</feature>
<dbReference type="SUPFAM" id="SSF46689">
    <property type="entry name" value="Homeodomain-like"/>
    <property type="match status" value="1"/>
</dbReference>
<dbReference type="PROSITE" id="PS50977">
    <property type="entry name" value="HTH_TETR_2"/>
    <property type="match status" value="1"/>
</dbReference>
<dbReference type="PANTHER" id="PTHR43479:SF11">
    <property type="entry name" value="ACREF_ENVCD OPERON REPRESSOR-RELATED"/>
    <property type="match status" value="1"/>
</dbReference>